<dbReference type="PROSITE" id="PS51269">
    <property type="entry name" value="COMM"/>
    <property type="match status" value="1"/>
</dbReference>
<dbReference type="PANTHER" id="PTHR12333:SF0">
    <property type="entry name" value="COMM DOMAIN-CONTAINING PROTEIN 10"/>
    <property type="match status" value="1"/>
</dbReference>
<dbReference type="Pfam" id="PF07258">
    <property type="entry name" value="COMM_domain"/>
    <property type="match status" value="1"/>
</dbReference>
<keyword evidence="3" id="KW-1185">Reference proteome</keyword>
<sequence length="197" mass="22352">MAAMFQVTPRLKKAVILINDVDSARFPLLLNRIIQKLHLRDEKAFSAEEEEKLQAGLSLSVDDLHIVLETCSFIFEQAAYHSAKPGILQQQLKNIELDDDKINSVIEIWAGHSKAVIGKLRQRSLAPKQLDGINWRLNLQMAQANKAKMKVPNALFEFQLSSSGEKSEKLQMEFTHEELYAFYSQLETIQSQLDALG</sequence>
<feature type="domain" description="COMM" evidence="1">
    <location>
        <begin position="129"/>
        <end position="197"/>
    </location>
</feature>
<dbReference type="Pfam" id="PF21672">
    <property type="entry name" value="COMM_HN"/>
    <property type="match status" value="1"/>
</dbReference>
<dbReference type="EnsemblMetazoa" id="XM_021048982.2">
    <property type="protein sequence ID" value="XP_020904641.1"/>
    <property type="gene ID" value="LOC110242936"/>
</dbReference>
<dbReference type="GeneID" id="110242936"/>
<dbReference type="Proteomes" id="UP000887567">
    <property type="component" value="Unplaced"/>
</dbReference>
<dbReference type="InterPro" id="IPR037361">
    <property type="entry name" value="COMMD10"/>
</dbReference>
<name>A0A913XH14_EXADI</name>
<dbReference type="InterPro" id="IPR017920">
    <property type="entry name" value="COMM"/>
</dbReference>
<accession>A0A913XH14</accession>
<dbReference type="RefSeq" id="XP_020904641.1">
    <property type="nucleotide sequence ID" value="XM_021048982.2"/>
</dbReference>
<dbReference type="PANTHER" id="PTHR12333">
    <property type="entry name" value="COMM DOMAIN CONTAINING PROTEIN 10"/>
    <property type="match status" value="1"/>
</dbReference>
<dbReference type="AlphaFoldDB" id="A0A913XH14"/>
<protein>
    <recommendedName>
        <fullName evidence="1">COMM domain-containing protein</fullName>
    </recommendedName>
</protein>
<proteinExistence type="predicted"/>
<evidence type="ECO:0000313" key="3">
    <source>
        <dbReference type="Proteomes" id="UP000887567"/>
    </source>
</evidence>
<evidence type="ECO:0000313" key="2">
    <source>
        <dbReference type="EnsemblMetazoa" id="XP_020904641.1"/>
    </source>
</evidence>
<dbReference type="OMA" id="FVEFNHK"/>
<dbReference type="KEGG" id="epa:110242936"/>
<reference evidence="2" key="1">
    <citation type="submission" date="2022-11" db="UniProtKB">
        <authorList>
            <consortium name="EnsemblMetazoa"/>
        </authorList>
    </citation>
    <scope>IDENTIFICATION</scope>
</reference>
<dbReference type="CDD" id="cd04758">
    <property type="entry name" value="Commd10"/>
    <property type="match status" value="1"/>
</dbReference>
<organism evidence="2 3">
    <name type="scientific">Exaiptasia diaphana</name>
    <name type="common">Tropical sea anemone</name>
    <name type="synonym">Aiptasia pulchella</name>
    <dbReference type="NCBI Taxonomy" id="2652724"/>
    <lineage>
        <taxon>Eukaryota</taxon>
        <taxon>Metazoa</taxon>
        <taxon>Cnidaria</taxon>
        <taxon>Anthozoa</taxon>
        <taxon>Hexacorallia</taxon>
        <taxon>Actiniaria</taxon>
        <taxon>Aiptasiidae</taxon>
        <taxon>Exaiptasia</taxon>
    </lineage>
</organism>
<dbReference type="OrthoDB" id="77522at2759"/>
<evidence type="ECO:0000259" key="1">
    <source>
        <dbReference type="PROSITE" id="PS51269"/>
    </source>
</evidence>